<evidence type="ECO:0000259" key="2">
    <source>
        <dbReference type="Pfam" id="PF14733"/>
    </source>
</evidence>
<dbReference type="EMBL" id="FR823388">
    <property type="protein sequence ID" value="CBZ52213.1"/>
    <property type="molecule type" value="Genomic_DNA"/>
</dbReference>
<feature type="region of interest" description="Disordered" evidence="1">
    <location>
        <begin position="575"/>
        <end position="636"/>
    </location>
</feature>
<feature type="region of interest" description="Disordered" evidence="1">
    <location>
        <begin position="790"/>
        <end position="817"/>
    </location>
</feature>
<proteinExistence type="predicted"/>
<feature type="compositionally biased region" description="Basic and acidic residues" evidence="1">
    <location>
        <begin position="622"/>
        <end position="636"/>
    </location>
</feature>
<dbReference type="GeneID" id="13444057"/>
<feature type="region of interest" description="Disordered" evidence="1">
    <location>
        <begin position="31"/>
        <end position="50"/>
    </location>
</feature>
<evidence type="ECO:0000313" key="4">
    <source>
        <dbReference type="Proteomes" id="UP000007494"/>
    </source>
</evidence>
<keyword evidence="4" id="KW-1185">Reference proteome</keyword>
<dbReference type="Gene3D" id="1.20.5.2050">
    <property type="match status" value="1"/>
</dbReference>
<feature type="compositionally biased region" description="Polar residues" evidence="1">
    <location>
        <begin position="806"/>
        <end position="817"/>
    </location>
</feature>
<feature type="domain" description="AP2-coincident C-terminal" evidence="2">
    <location>
        <begin position="837"/>
        <end position="926"/>
    </location>
</feature>
<feature type="compositionally biased region" description="Low complexity" evidence="1">
    <location>
        <begin position="199"/>
        <end position="219"/>
    </location>
</feature>
<reference evidence="4" key="1">
    <citation type="journal article" date="2012" name="PLoS Pathog.">
        <title>Comparative genomics of the apicomplexan parasites Toxoplasma gondii and Neospora caninum: Coccidia differing in host range and transmission strategy.</title>
        <authorList>
            <person name="Reid A.J."/>
            <person name="Vermont S.J."/>
            <person name="Cotton J.A."/>
            <person name="Harris D."/>
            <person name="Hill-Cawthorne G.A."/>
            <person name="Konen-Waisman S."/>
            <person name="Latham S.M."/>
            <person name="Mourier T."/>
            <person name="Norton R."/>
            <person name="Quail M.A."/>
            <person name="Sanders M."/>
            <person name="Shanmugam D."/>
            <person name="Sohal A."/>
            <person name="Wasmuth J.D."/>
            <person name="Brunk B."/>
            <person name="Grigg M.E."/>
            <person name="Howard J.C."/>
            <person name="Parkinson J."/>
            <person name="Roos D.S."/>
            <person name="Trees A.J."/>
            <person name="Berriman M."/>
            <person name="Pain A."/>
            <person name="Wastling J.M."/>
        </authorList>
    </citation>
    <scope>NUCLEOTIDE SEQUENCE [LARGE SCALE GENOMIC DNA]</scope>
    <source>
        <strain evidence="4">Liverpool</strain>
    </source>
</reference>
<dbReference type="OMA" id="QMAIDCK"/>
<dbReference type="OrthoDB" id="378734at2759"/>
<feature type="region of interest" description="Disordered" evidence="1">
    <location>
        <begin position="188"/>
        <end position="220"/>
    </location>
</feature>
<protein>
    <recommendedName>
        <fullName evidence="2">AP2-coincident C-terminal domain-containing protein</fullName>
    </recommendedName>
</protein>
<dbReference type="InParanoid" id="F0VER9"/>
<feature type="region of interest" description="Disordered" evidence="1">
    <location>
        <begin position="1"/>
        <end position="26"/>
    </location>
</feature>
<dbReference type="eggNOG" id="ENOG502SZC2">
    <property type="taxonomic scope" value="Eukaryota"/>
</dbReference>
<organism evidence="3 4">
    <name type="scientific">Neospora caninum (strain Liverpool)</name>
    <dbReference type="NCBI Taxonomy" id="572307"/>
    <lineage>
        <taxon>Eukaryota</taxon>
        <taxon>Sar</taxon>
        <taxon>Alveolata</taxon>
        <taxon>Apicomplexa</taxon>
        <taxon>Conoidasida</taxon>
        <taxon>Coccidia</taxon>
        <taxon>Eucoccidiorida</taxon>
        <taxon>Eimeriorina</taxon>
        <taxon>Sarcocystidae</taxon>
        <taxon>Neospora</taxon>
    </lineage>
</organism>
<evidence type="ECO:0000256" key="1">
    <source>
        <dbReference type="SAM" id="MobiDB-lite"/>
    </source>
</evidence>
<dbReference type="RefSeq" id="XP_003882245.1">
    <property type="nucleotide sequence ID" value="XM_003882196.1"/>
</dbReference>
<feature type="region of interest" description="Disordered" evidence="1">
    <location>
        <begin position="246"/>
        <end position="269"/>
    </location>
</feature>
<dbReference type="InterPro" id="IPR028078">
    <property type="entry name" value="ACDC"/>
</dbReference>
<dbReference type="Proteomes" id="UP000007494">
    <property type="component" value="Chromosome VIIa"/>
</dbReference>
<feature type="region of interest" description="Disordered" evidence="1">
    <location>
        <begin position="367"/>
        <end position="386"/>
    </location>
</feature>
<dbReference type="AlphaFoldDB" id="F0VER9"/>
<evidence type="ECO:0000313" key="3">
    <source>
        <dbReference type="EMBL" id="CBZ52213.1"/>
    </source>
</evidence>
<sequence length="962" mass="102153">MQQSSVVWRAGLLRPAHGHNKSQVENPAKMLEPASNTPVPHEHRSSPQALKPGFIQARCLPPSMMNLNNGDMPPKDTSSTVCRSGCRDQELMVHSPMACHQNSIIPSISSSSIDSAAFSFEDDSKQTEGRSLSILEESTVECSLPPLSRMCSINLSSPSTSPVSAHTSASPPHSLVCADLDAPCGIDSSMHASADSAEQPSDQSDSSTFQSASTASTPPDLFQPVAAKLVNHVADPDLSSGCTLSTSNSGLSVAPQKHSRDSSDTTSTAVCSELTGSGVEGGSLASHYAGKLLHPSCTASTNDGTPCWSVGGSLCNTEESSALQTVESGDSCPLSVPSCQEPDCAAACRQPPSHSGCDKSGPVSFSLVSPGSRSNDSDSIEAASPRDLADTAATSGLSSVMKGQEVGVSEADAATAVGVSARIEEDNTMEAANSVDDSSDTLSTAVVVPRGVWYNRSTCCWLACVSGVGKRLYVFSAKRLGFDRARQMAIDCKNGCLTPEGLAAASDDSGGGNRAAANFATKCRRITAVPGKVAKSDRAASVSAGDAEWRSSTEAGWAHHSSDIGEIASSGLAVHAPSSGGSIAGDGSREDDSTGVDTPGALSRSRSAECSKEVIPVSEDGAASKEDALLKREQQAEAPERNRWFSIIAANRMITQQRLLERPAKEGVELEYGSTPTRSHGLAQLSGHVDNSWCFLPPATDLRKPGQWRSRRVCSQCKLFRNKLDHTKPCNAEALEPRRSRRTLMVHRGEQEWSHPAVRVWGATSEQEACLRRPVEERCAVSGILSQGTPHRRARSGRTTELFGTRPSTWDDSPSQRQELGRCTSIETVEHKQLTEKEQQLLCAGKLATNLVLSDLLEVCLPQLELSPTLLDRVRSSLEVAVWAVSSAQHPAELQSFLRLFSCCFIALKIPSNMPSQTRVHLIEALTGTRLKILQESGDLQDDVQESGEAPVSDEELGGDRK</sequence>
<feature type="region of interest" description="Disordered" evidence="1">
    <location>
        <begin position="939"/>
        <end position="962"/>
    </location>
</feature>
<accession>F0VER9</accession>
<name>F0VER9_NEOCL</name>
<dbReference type="VEuPathDB" id="ToxoDB:NCLIV_020020"/>
<gene>
    <name evidence="3" type="ORF">NCLIV_020020</name>
</gene>
<dbReference type="Pfam" id="PF14733">
    <property type="entry name" value="ACDC"/>
    <property type="match status" value="1"/>
</dbReference>